<dbReference type="EMBL" id="JYDJ01002484">
    <property type="protein sequence ID" value="KRX30411.1"/>
    <property type="molecule type" value="Genomic_DNA"/>
</dbReference>
<comment type="caution">
    <text evidence="1">The sequence shown here is derived from an EMBL/GenBank/DDBJ whole genome shotgun (WGS) entry which is preliminary data.</text>
</comment>
<evidence type="ECO:0000313" key="2">
    <source>
        <dbReference type="Proteomes" id="UP000055048"/>
    </source>
</evidence>
<accession>A0A0V0SUU9</accession>
<evidence type="ECO:0000313" key="1">
    <source>
        <dbReference type="EMBL" id="KRX30411.1"/>
    </source>
</evidence>
<proteinExistence type="predicted"/>
<sequence>MFQTSDIDESMEMQNPLPHFHTIPRLCHELLKWL</sequence>
<dbReference type="AlphaFoldDB" id="A0A0V0SUU9"/>
<reference evidence="1 2" key="1">
    <citation type="submission" date="2015-01" db="EMBL/GenBank/DDBJ databases">
        <title>Evolution of Trichinella species and genotypes.</title>
        <authorList>
            <person name="Korhonen P.K."/>
            <person name="Edoardo P."/>
            <person name="Giuseppe L.R."/>
            <person name="Gasser R.B."/>
        </authorList>
    </citation>
    <scope>NUCLEOTIDE SEQUENCE [LARGE SCALE GENOMIC DNA]</scope>
    <source>
        <strain evidence="1">ISS417</strain>
    </source>
</reference>
<dbReference type="Proteomes" id="UP000055048">
    <property type="component" value="Unassembled WGS sequence"/>
</dbReference>
<keyword evidence="2" id="KW-1185">Reference proteome</keyword>
<organism evidence="1 2">
    <name type="scientific">Trichinella murrelli</name>
    <dbReference type="NCBI Taxonomy" id="144512"/>
    <lineage>
        <taxon>Eukaryota</taxon>
        <taxon>Metazoa</taxon>
        <taxon>Ecdysozoa</taxon>
        <taxon>Nematoda</taxon>
        <taxon>Enoplea</taxon>
        <taxon>Dorylaimia</taxon>
        <taxon>Trichinellida</taxon>
        <taxon>Trichinellidae</taxon>
        <taxon>Trichinella</taxon>
    </lineage>
</organism>
<protein>
    <submittedName>
        <fullName evidence="1">Uncharacterized protein</fullName>
    </submittedName>
</protein>
<gene>
    <name evidence="1" type="ORF">T05_3762</name>
</gene>
<name>A0A0V0SUU9_9BILA</name>